<dbReference type="AlphaFoldDB" id="A0A7R9AYN9"/>
<evidence type="ECO:0000256" key="1">
    <source>
        <dbReference type="SAM" id="SignalP"/>
    </source>
</evidence>
<protein>
    <recommendedName>
        <fullName evidence="2">Cathepsin propeptide inhibitor domain-containing protein</fullName>
    </recommendedName>
</protein>
<dbReference type="SMART" id="SM00848">
    <property type="entry name" value="Inhibitor_I29"/>
    <property type="match status" value="1"/>
</dbReference>
<feature type="signal peptide" evidence="1">
    <location>
        <begin position="1"/>
        <end position="28"/>
    </location>
</feature>
<sequence length="265" mass="30535">MDKAQLHKARLLAIRWLVNLCASELVQTSSVSVDYTELPNSPTCLVEMFLAVLSWTTFIPVNDSYCGCTTRRILENADKAIIRDLGPLKALDRFLPFCRKYFTIYSSIVTWLIRNIWEVTSYKESRHHVELVISSQQESNSFCVSCIVGFDKSTFIISTLELLEHEKQYESATEEKFRLKIFMENRKKIAKHNARFEKGEVTYKVGMNRYGDMVPWLSNLTVLDVLLRTTGWAPFVTSRSSSSFLICHKGDVWKALVDRLSAMSY</sequence>
<dbReference type="InterPro" id="IPR038765">
    <property type="entry name" value="Papain-like_cys_pep_sf"/>
</dbReference>
<evidence type="ECO:0000313" key="3">
    <source>
        <dbReference type="EMBL" id="CAD7263023.1"/>
    </source>
</evidence>
<dbReference type="InterPro" id="IPR013201">
    <property type="entry name" value="Prot_inhib_I29"/>
</dbReference>
<evidence type="ECO:0000259" key="2">
    <source>
        <dbReference type="SMART" id="SM00848"/>
    </source>
</evidence>
<keyword evidence="1" id="KW-0732">Signal</keyword>
<dbReference type="Pfam" id="PF08246">
    <property type="entry name" value="Inhibitor_I29"/>
    <property type="match status" value="1"/>
</dbReference>
<gene>
    <name evidence="3" type="ORF">TSIB3V08_LOCUS7114</name>
</gene>
<dbReference type="EMBL" id="OC003243">
    <property type="protein sequence ID" value="CAD7263023.1"/>
    <property type="molecule type" value="Genomic_DNA"/>
</dbReference>
<dbReference type="SUPFAM" id="SSF54001">
    <property type="entry name" value="Cysteine proteinases"/>
    <property type="match status" value="1"/>
</dbReference>
<name>A0A7R9AYN9_TIMSH</name>
<dbReference type="Gene3D" id="1.10.287.2250">
    <property type="match status" value="1"/>
</dbReference>
<feature type="chain" id="PRO_5030523253" description="Cathepsin propeptide inhibitor domain-containing protein" evidence="1">
    <location>
        <begin position="29"/>
        <end position="265"/>
    </location>
</feature>
<reference evidence="3" key="1">
    <citation type="submission" date="2020-11" db="EMBL/GenBank/DDBJ databases">
        <authorList>
            <person name="Tran Van P."/>
        </authorList>
    </citation>
    <scope>NUCLEOTIDE SEQUENCE</scope>
</reference>
<proteinExistence type="predicted"/>
<feature type="domain" description="Cathepsin propeptide inhibitor" evidence="2">
    <location>
        <begin position="162"/>
        <end position="213"/>
    </location>
</feature>
<organism evidence="3">
    <name type="scientific">Timema shepardi</name>
    <name type="common">Walking stick</name>
    <dbReference type="NCBI Taxonomy" id="629360"/>
    <lineage>
        <taxon>Eukaryota</taxon>
        <taxon>Metazoa</taxon>
        <taxon>Ecdysozoa</taxon>
        <taxon>Arthropoda</taxon>
        <taxon>Hexapoda</taxon>
        <taxon>Insecta</taxon>
        <taxon>Pterygota</taxon>
        <taxon>Neoptera</taxon>
        <taxon>Polyneoptera</taxon>
        <taxon>Phasmatodea</taxon>
        <taxon>Timematodea</taxon>
        <taxon>Timematoidea</taxon>
        <taxon>Timematidae</taxon>
        <taxon>Timema</taxon>
    </lineage>
</organism>
<accession>A0A7R9AYN9</accession>